<proteinExistence type="predicted"/>
<sequence length="213" mass="23849">MHVAVKEHRSSRPANQLAIISIEPLYPHSVSTGEIIDPWFSGPSSIIARWYSDTTNQSVTNPMIALYLSGTTHLSAGLNVDLSQVLIRSKAQYVCMNAMKFKSDFNMHIIRTAIQPAQNCYLAGHVQHSRDQKLKSVKESQYSTQNLASTTYCLRSRTQIWFYLTQQLLTVRTKLKKVKITYPKAQEISGVASRRRSINTATSLSSPASTQAT</sequence>
<evidence type="ECO:0000313" key="2">
    <source>
        <dbReference type="Proteomes" id="UP000250235"/>
    </source>
</evidence>
<name>A0A2Z7D7T4_9LAMI</name>
<dbReference type="Proteomes" id="UP000250235">
    <property type="component" value="Unassembled WGS sequence"/>
</dbReference>
<keyword evidence="2" id="KW-1185">Reference proteome</keyword>
<organism evidence="1 2">
    <name type="scientific">Dorcoceras hygrometricum</name>
    <dbReference type="NCBI Taxonomy" id="472368"/>
    <lineage>
        <taxon>Eukaryota</taxon>
        <taxon>Viridiplantae</taxon>
        <taxon>Streptophyta</taxon>
        <taxon>Embryophyta</taxon>
        <taxon>Tracheophyta</taxon>
        <taxon>Spermatophyta</taxon>
        <taxon>Magnoliopsida</taxon>
        <taxon>eudicotyledons</taxon>
        <taxon>Gunneridae</taxon>
        <taxon>Pentapetalae</taxon>
        <taxon>asterids</taxon>
        <taxon>lamiids</taxon>
        <taxon>Lamiales</taxon>
        <taxon>Gesneriaceae</taxon>
        <taxon>Didymocarpoideae</taxon>
        <taxon>Trichosporeae</taxon>
        <taxon>Loxocarpinae</taxon>
        <taxon>Dorcoceras</taxon>
    </lineage>
</organism>
<evidence type="ECO:0000313" key="1">
    <source>
        <dbReference type="EMBL" id="KZV55700.1"/>
    </source>
</evidence>
<protein>
    <submittedName>
        <fullName evidence="1">Uncharacterized protein</fullName>
    </submittedName>
</protein>
<accession>A0A2Z7D7T4</accession>
<gene>
    <name evidence="1" type="ORF">F511_14120</name>
</gene>
<dbReference type="EMBL" id="KQ988463">
    <property type="protein sequence ID" value="KZV55700.1"/>
    <property type="molecule type" value="Genomic_DNA"/>
</dbReference>
<reference evidence="1 2" key="1">
    <citation type="journal article" date="2015" name="Proc. Natl. Acad. Sci. U.S.A.">
        <title>The resurrection genome of Boea hygrometrica: A blueprint for survival of dehydration.</title>
        <authorList>
            <person name="Xiao L."/>
            <person name="Yang G."/>
            <person name="Zhang L."/>
            <person name="Yang X."/>
            <person name="Zhao S."/>
            <person name="Ji Z."/>
            <person name="Zhou Q."/>
            <person name="Hu M."/>
            <person name="Wang Y."/>
            <person name="Chen M."/>
            <person name="Xu Y."/>
            <person name="Jin H."/>
            <person name="Xiao X."/>
            <person name="Hu G."/>
            <person name="Bao F."/>
            <person name="Hu Y."/>
            <person name="Wan P."/>
            <person name="Li L."/>
            <person name="Deng X."/>
            <person name="Kuang T."/>
            <person name="Xiang C."/>
            <person name="Zhu J.K."/>
            <person name="Oliver M.J."/>
            <person name="He Y."/>
        </authorList>
    </citation>
    <scope>NUCLEOTIDE SEQUENCE [LARGE SCALE GENOMIC DNA]</scope>
    <source>
        <strain evidence="2">cv. XS01</strain>
    </source>
</reference>
<dbReference type="AlphaFoldDB" id="A0A2Z7D7T4"/>